<dbReference type="AlphaFoldDB" id="A0A645GKX3"/>
<organism evidence="1">
    <name type="scientific">bioreactor metagenome</name>
    <dbReference type="NCBI Taxonomy" id="1076179"/>
    <lineage>
        <taxon>unclassified sequences</taxon>
        <taxon>metagenomes</taxon>
        <taxon>ecological metagenomes</taxon>
    </lineage>
</organism>
<protein>
    <submittedName>
        <fullName evidence="1">Uncharacterized protein</fullName>
    </submittedName>
</protein>
<name>A0A645GKX3_9ZZZZ</name>
<evidence type="ECO:0000313" key="1">
    <source>
        <dbReference type="EMBL" id="MPN26522.1"/>
    </source>
</evidence>
<accession>A0A645GKX3</accession>
<sequence>MGREQGKCVAVAHLDIHLSKATTNLKTAAIQQETLVRVRAALHDWETAQHGHKYIGIPTFHVLDVRQVESAGLKGGLQLPQRGFTSHLLQRDDIGPQGEDVLFNFCLRGF</sequence>
<dbReference type="EMBL" id="VSSQ01076075">
    <property type="protein sequence ID" value="MPN26522.1"/>
    <property type="molecule type" value="Genomic_DNA"/>
</dbReference>
<reference evidence="1" key="1">
    <citation type="submission" date="2019-08" db="EMBL/GenBank/DDBJ databases">
        <authorList>
            <person name="Kucharzyk K."/>
            <person name="Murdoch R.W."/>
            <person name="Higgins S."/>
            <person name="Loffler F."/>
        </authorList>
    </citation>
    <scope>NUCLEOTIDE SEQUENCE</scope>
</reference>
<comment type="caution">
    <text evidence="1">The sequence shown here is derived from an EMBL/GenBank/DDBJ whole genome shotgun (WGS) entry which is preliminary data.</text>
</comment>
<proteinExistence type="predicted"/>
<gene>
    <name evidence="1" type="ORF">SDC9_173947</name>
</gene>